<evidence type="ECO:0000313" key="1">
    <source>
        <dbReference type="EMBL" id="KAK9265425.1"/>
    </source>
</evidence>
<evidence type="ECO:0000313" key="2">
    <source>
        <dbReference type="Proteomes" id="UP001415857"/>
    </source>
</evidence>
<sequence length="104" mass="11446">MAYDSDDSPSTERVSGHSLFKNIKYCVAAITTQKNTGNYKLWEKFIEVLNGYFNSIFKTLANFASSKGGVGRIILESDLAEVLERKSLKDVLKIEHIIIGGSGG</sequence>
<reference evidence="1 2" key="1">
    <citation type="journal article" date="2024" name="Plant J.">
        <title>Genome sequences and population genomics reveal climatic adaptation and genomic divergence between two closely related sweetgum species.</title>
        <authorList>
            <person name="Xu W.Q."/>
            <person name="Ren C.Q."/>
            <person name="Zhang X.Y."/>
            <person name="Comes H.P."/>
            <person name="Liu X.H."/>
            <person name="Li Y.G."/>
            <person name="Kettle C.J."/>
            <person name="Jalonen R."/>
            <person name="Gaisberger H."/>
            <person name="Ma Y.Z."/>
            <person name="Qiu Y.X."/>
        </authorList>
    </citation>
    <scope>NUCLEOTIDE SEQUENCE [LARGE SCALE GENOMIC DNA]</scope>
    <source>
        <strain evidence="1">Hangzhou</strain>
    </source>
</reference>
<accession>A0AAP0R1J5</accession>
<dbReference type="AlphaFoldDB" id="A0AAP0R1J5"/>
<name>A0AAP0R1J5_LIQFO</name>
<organism evidence="1 2">
    <name type="scientific">Liquidambar formosana</name>
    <name type="common">Formosan gum</name>
    <dbReference type="NCBI Taxonomy" id="63359"/>
    <lineage>
        <taxon>Eukaryota</taxon>
        <taxon>Viridiplantae</taxon>
        <taxon>Streptophyta</taxon>
        <taxon>Embryophyta</taxon>
        <taxon>Tracheophyta</taxon>
        <taxon>Spermatophyta</taxon>
        <taxon>Magnoliopsida</taxon>
        <taxon>eudicotyledons</taxon>
        <taxon>Gunneridae</taxon>
        <taxon>Pentapetalae</taxon>
        <taxon>Saxifragales</taxon>
        <taxon>Altingiaceae</taxon>
        <taxon>Liquidambar</taxon>
    </lineage>
</organism>
<dbReference type="Proteomes" id="UP001415857">
    <property type="component" value="Unassembled WGS sequence"/>
</dbReference>
<comment type="caution">
    <text evidence="1">The sequence shown here is derived from an EMBL/GenBank/DDBJ whole genome shotgun (WGS) entry which is preliminary data.</text>
</comment>
<protein>
    <submittedName>
        <fullName evidence="1">Uncharacterized protein</fullName>
    </submittedName>
</protein>
<dbReference type="EMBL" id="JBBPBK010000397">
    <property type="protein sequence ID" value="KAK9265425.1"/>
    <property type="molecule type" value="Genomic_DNA"/>
</dbReference>
<keyword evidence="2" id="KW-1185">Reference proteome</keyword>
<proteinExistence type="predicted"/>
<gene>
    <name evidence="1" type="ORF">L1049_003550</name>
</gene>